<keyword evidence="2" id="KW-1185">Reference proteome</keyword>
<dbReference type="EMBL" id="JAKLWS010000012">
    <property type="protein sequence ID" value="MCG2589123.1"/>
    <property type="molecule type" value="Genomic_DNA"/>
</dbReference>
<reference evidence="1" key="2">
    <citation type="submission" date="2024-05" db="EMBL/GenBank/DDBJ databases">
        <title>Rhodohalobacter halophilus gen. nov., sp. nov., a moderately halophilic member of the family Balneolaceae.</title>
        <authorList>
            <person name="Xia J."/>
        </authorList>
    </citation>
    <scope>NUCLEOTIDE SEQUENCE</scope>
    <source>
        <strain evidence="1">WB101</strain>
    </source>
</reference>
<dbReference type="Proteomes" id="UP001165366">
    <property type="component" value="Unassembled WGS sequence"/>
</dbReference>
<proteinExistence type="predicted"/>
<dbReference type="RefSeq" id="WP_237854445.1">
    <property type="nucleotide sequence ID" value="NZ_JAKLWS010000012.1"/>
</dbReference>
<protein>
    <submittedName>
        <fullName evidence="1">Uncharacterized protein</fullName>
    </submittedName>
</protein>
<reference evidence="1" key="1">
    <citation type="submission" date="2022-01" db="EMBL/GenBank/DDBJ databases">
        <authorList>
            <person name="Wang Y."/>
        </authorList>
    </citation>
    <scope>NUCLEOTIDE SEQUENCE</scope>
    <source>
        <strain evidence="1">WB101</strain>
    </source>
</reference>
<evidence type="ECO:0000313" key="2">
    <source>
        <dbReference type="Proteomes" id="UP001165366"/>
    </source>
</evidence>
<gene>
    <name evidence="1" type="ORF">L6773_11125</name>
</gene>
<accession>A0ABS9KE56</accession>
<organism evidence="1 2">
    <name type="scientific">Rhodohalobacter sulfatireducens</name>
    <dbReference type="NCBI Taxonomy" id="2911366"/>
    <lineage>
        <taxon>Bacteria</taxon>
        <taxon>Pseudomonadati</taxon>
        <taxon>Balneolota</taxon>
        <taxon>Balneolia</taxon>
        <taxon>Balneolales</taxon>
        <taxon>Balneolaceae</taxon>
        <taxon>Rhodohalobacter</taxon>
    </lineage>
</organism>
<sequence length="173" mass="19962">MSTGTVNYSTSTPATTTDEGKKNKFIFVFSSFSSSSQKGEEWDSKTVKYGGEEYLDHIKREKEVDAFLNNMRNKAENEGYPSYSVVMNFENLWLELQHDFEAVLTNPTASLSMDDSITLTYRFAEHYIEFEVFDDRTELFYENEISGQTYFQEIPKGLSIIDKVDELILDISL</sequence>
<name>A0ABS9KE56_9BACT</name>
<evidence type="ECO:0000313" key="1">
    <source>
        <dbReference type="EMBL" id="MCG2589123.1"/>
    </source>
</evidence>
<comment type="caution">
    <text evidence="1">The sequence shown here is derived from an EMBL/GenBank/DDBJ whole genome shotgun (WGS) entry which is preliminary data.</text>
</comment>